<feature type="region of interest" description="Disordered" evidence="5">
    <location>
        <begin position="273"/>
        <end position="295"/>
    </location>
</feature>
<dbReference type="SMART" id="SM00563">
    <property type="entry name" value="PlsC"/>
    <property type="match status" value="1"/>
</dbReference>
<dbReference type="GO" id="GO:0005783">
    <property type="term" value="C:endoplasmic reticulum"/>
    <property type="evidence" value="ECO:0007669"/>
    <property type="project" value="TreeGrafter"/>
</dbReference>
<protein>
    <recommendedName>
        <fullName evidence="4">1-acyl-sn-glycerol-3-phosphate acyltransferase</fullName>
        <ecNumber evidence="4">2.3.1.51</ecNumber>
    </recommendedName>
</protein>
<dbReference type="InterPro" id="IPR004552">
    <property type="entry name" value="AGP_acyltrans"/>
</dbReference>
<keyword evidence="6" id="KW-1133">Transmembrane helix</keyword>
<dbReference type="InterPro" id="IPR002123">
    <property type="entry name" value="Plipid/glycerol_acylTrfase"/>
</dbReference>
<comment type="catalytic activity">
    <reaction evidence="4">
        <text>a 1-acyl-sn-glycero-3-phosphate + an acyl-CoA = a 1,2-diacyl-sn-glycero-3-phosphate + CoA</text>
        <dbReference type="Rhea" id="RHEA:19709"/>
        <dbReference type="ChEBI" id="CHEBI:57287"/>
        <dbReference type="ChEBI" id="CHEBI:57970"/>
        <dbReference type="ChEBI" id="CHEBI:58342"/>
        <dbReference type="ChEBI" id="CHEBI:58608"/>
        <dbReference type="EC" id="2.3.1.51"/>
    </reaction>
</comment>
<comment type="domain">
    <text evidence="4">The HXXXXD motif is essential for acyltransferase activity and may constitute the binding site for the phosphate moiety of the glycerol-3-phosphate.</text>
</comment>
<dbReference type="GeneID" id="66075838"/>
<dbReference type="GO" id="GO:0003841">
    <property type="term" value="F:1-acylglycerol-3-phosphate O-acyltransferase activity"/>
    <property type="evidence" value="ECO:0007669"/>
    <property type="project" value="UniProtKB-UniRule"/>
</dbReference>
<dbReference type="PANTHER" id="PTHR10434:SF11">
    <property type="entry name" value="1-ACYL-SN-GLYCEROL-3-PHOSPHATE ACYLTRANSFERASE"/>
    <property type="match status" value="1"/>
</dbReference>
<feature type="transmembrane region" description="Helical" evidence="6">
    <location>
        <begin position="41"/>
        <end position="64"/>
    </location>
</feature>
<dbReference type="EC" id="2.3.1.51" evidence="4"/>
<organism evidence="8 9">
    <name type="scientific">Marasmius oreades</name>
    <name type="common">fairy-ring Marasmius</name>
    <dbReference type="NCBI Taxonomy" id="181124"/>
    <lineage>
        <taxon>Eukaryota</taxon>
        <taxon>Fungi</taxon>
        <taxon>Dikarya</taxon>
        <taxon>Basidiomycota</taxon>
        <taxon>Agaricomycotina</taxon>
        <taxon>Agaricomycetes</taxon>
        <taxon>Agaricomycetidae</taxon>
        <taxon>Agaricales</taxon>
        <taxon>Marasmiineae</taxon>
        <taxon>Marasmiaceae</taxon>
        <taxon>Marasmius</taxon>
    </lineage>
</organism>
<dbReference type="RefSeq" id="XP_043012553.1">
    <property type="nucleotide sequence ID" value="XM_043151458.1"/>
</dbReference>
<evidence type="ECO:0000313" key="8">
    <source>
        <dbReference type="EMBL" id="KAG7096083.1"/>
    </source>
</evidence>
<dbReference type="Pfam" id="PF01553">
    <property type="entry name" value="Acyltransferase"/>
    <property type="match status" value="1"/>
</dbReference>
<evidence type="ECO:0000256" key="6">
    <source>
        <dbReference type="SAM" id="Phobius"/>
    </source>
</evidence>
<dbReference type="PANTHER" id="PTHR10434">
    <property type="entry name" value="1-ACYL-SN-GLYCEROL-3-PHOSPHATE ACYLTRANSFERASE"/>
    <property type="match status" value="1"/>
</dbReference>
<dbReference type="SUPFAM" id="SSF69593">
    <property type="entry name" value="Glycerol-3-phosphate (1)-acyltransferase"/>
    <property type="match status" value="1"/>
</dbReference>
<keyword evidence="4" id="KW-0443">Lipid metabolism</keyword>
<dbReference type="Proteomes" id="UP001049176">
    <property type="component" value="Chromosome 3"/>
</dbReference>
<evidence type="ECO:0000256" key="3">
    <source>
        <dbReference type="ARBA" id="ARBA00023315"/>
    </source>
</evidence>
<dbReference type="NCBIfam" id="TIGR00530">
    <property type="entry name" value="AGP_acyltrn"/>
    <property type="match status" value="1"/>
</dbReference>
<keyword evidence="6" id="KW-0472">Membrane</keyword>
<keyword evidence="9" id="KW-1185">Reference proteome</keyword>
<keyword evidence="4" id="KW-0444">Lipid biosynthesis</keyword>
<evidence type="ECO:0000256" key="5">
    <source>
        <dbReference type="SAM" id="MobiDB-lite"/>
    </source>
</evidence>
<evidence type="ECO:0000259" key="7">
    <source>
        <dbReference type="SMART" id="SM00563"/>
    </source>
</evidence>
<name>A0A9P7UWS7_9AGAR</name>
<reference evidence="8" key="1">
    <citation type="journal article" date="2021" name="Genome Biol. Evol.">
        <title>The assembled and annotated genome of the fairy-ring fungus Marasmius oreades.</title>
        <authorList>
            <person name="Hiltunen M."/>
            <person name="Ament-Velasquez S.L."/>
            <person name="Johannesson H."/>
        </authorList>
    </citation>
    <scope>NUCLEOTIDE SEQUENCE</scope>
    <source>
        <strain evidence="8">03SP1</strain>
    </source>
</reference>
<keyword evidence="6" id="KW-0812">Transmembrane</keyword>
<evidence type="ECO:0000256" key="2">
    <source>
        <dbReference type="ARBA" id="ARBA00022679"/>
    </source>
</evidence>
<feature type="transmembrane region" description="Helical" evidence="6">
    <location>
        <begin position="12"/>
        <end position="29"/>
    </location>
</feature>
<sequence length="295" mass="32771">MSMIMWFLSKNFFTLLAYISLPVVLVRIAMSSPRGRYCVRLGIYVASMTTVAAVAAFIGLVMAVSGHRLDVCFVTGRLFYMVGSRTTGITAEVEGEEHLQTRPAVYMSNHQSMLDVLFVTRTIPKKTTMTAKKSLQLTPLGPFMMAGGAIFIDRGDNARAIRSLQAAGELVERARASIWIYPEGTRHLSEVPDMLPFKKGGFHLAIQAGIPIVPVVTENYWHLYHEGHFEGGQAKIRVLPPVPTTGMTVADIPELIVRVRNQMLEALRDISRQVPAEKESATEEEAMQQKYNSVQ</sequence>
<dbReference type="EMBL" id="CM032183">
    <property type="protein sequence ID" value="KAG7096083.1"/>
    <property type="molecule type" value="Genomic_DNA"/>
</dbReference>
<comment type="caution">
    <text evidence="8">The sequence shown here is derived from an EMBL/GenBank/DDBJ whole genome shotgun (WGS) entry which is preliminary data.</text>
</comment>
<gene>
    <name evidence="8" type="ORF">E1B28_006762</name>
</gene>
<dbReference type="GO" id="GO:0006654">
    <property type="term" value="P:phosphatidic acid biosynthetic process"/>
    <property type="evidence" value="ECO:0007669"/>
    <property type="project" value="TreeGrafter"/>
</dbReference>
<dbReference type="CDD" id="cd07989">
    <property type="entry name" value="LPLAT_AGPAT-like"/>
    <property type="match status" value="1"/>
</dbReference>
<feature type="domain" description="Phospholipid/glycerol acyltransferase" evidence="7">
    <location>
        <begin position="104"/>
        <end position="220"/>
    </location>
</feature>
<evidence type="ECO:0000256" key="1">
    <source>
        <dbReference type="ARBA" id="ARBA00008655"/>
    </source>
</evidence>
<keyword evidence="4" id="KW-1208">Phospholipid metabolism</keyword>
<keyword evidence="4" id="KW-0594">Phospholipid biosynthesis</keyword>
<dbReference type="GO" id="GO:0016020">
    <property type="term" value="C:membrane"/>
    <property type="evidence" value="ECO:0007669"/>
    <property type="project" value="InterPro"/>
</dbReference>
<dbReference type="AlphaFoldDB" id="A0A9P7UWS7"/>
<proteinExistence type="inferred from homology"/>
<dbReference type="KEGG" id="more:E1B28_006762"/>
<keyword evidence="2 4" id="KW-0808">Transferase</keyword>
<dbReference type="OrthoDB" id="202234at2759"/>
<evidence type="ECO:0000313" key="9">
    <source>
        <dbReference type="Proteomes" id="UP001049176"/>
    </source>
</evidence>
<accession>A0A9P7UWS7</accession>
<evidence type="ECO:0000256" key="4">
    <source>
        <dbReference type="RuleBase" id="RU361267"/>
    </source>
</evidence>
<keyword evidence="3 4" id="KW-0012">Acyltransferase</keyword>
<comment type="similarity">
    <text evidence="1 4">Belongs to the 1-acyl-sn-glycerol-3-phosphate acyltransferase family.</text>
</comment>